<dbReference type="RefSeq" id="WP_126506912.1">
    <property type="nucleotide sequence ID" value="NZ_RXNV01000008.1"/>
</dbReference>
<evidence type="ECO:0000256" key="2">
    <source>
        <dbReference type="SAM" id="Phobius"/>
    </source>
</evidence>
<dbReference type="InterPro" id="IPR052163">
    <property type="entry name" value="DGC-Regulatory_Protein"/>
</dbReference>
<evidence type="ECO:0000256" key="1">
    <source>
        <dbReference type="ARBA" id="ARBA00001946"/>
    </source>
</evidence>
<keyword evidence="2" id="KW-0812">Transmembrane</keyword>
<proteinExistence type="predicted"/>
<keyword evidence="5" id="KW-1185">Reference proteome</keyword>
<dbReference type="OrthoDB" id="766410at2"/>
<dbReference type="EMBL" id="RXNV01000008">
    <property type="protein sequence ID" value="RTR30117.1"/>
    <property type="molecule type" value="Genomic_DNA"/>
</dbReference>
<feature type="transmembrane region" description="Helical" evidence="2">
    <location>
        <begin position="37"/>
        <end position="59"/>
    </location>
</feature>
<dbReference type="PANTHER" id="PTHR46663:SF2">
    <property type="entry name" value="GGDEF DOMAIN-CONTAINING PROTEIN"/>
    <property type="match status" value="1"/>
</dbReference>
<evidence type="ECO:0000259" key="3">
    <source>
        <dbReference type="PROSITE" id="PS50887"/>
    </source>
</evidence>
<dbReference type="PANTHER" id="PTHR46663">
    <property type="entry name" value="DIGUANYLATE CYCLASE DGCT-RELATED"/>
    <property type="match status" value="1"/>
</dbReference>
<keyword evidence="2" id="KW-0472">Membrane</keyword>
<accession>A0A3S0IBX9</accession>
<organism evidence="4 5">
    <name type="scientific">Shewanella atlantica</name>
    <dbReference type="NCBI Taxonomy" id="271099"/>
    <lineage>
        <taxon>Bacteria</taxon>
        <taxon>Pseudomonadati</taxon>
        <taxon>Pseudomonadota</taxon>
        <taxon>Gammaproteobacteria</taxon>
        <taxon>Alteromonadales</taxon>
        <taxon>Shewanellaceae</taxon>
        <taxon>Shewanella</taxon>
    </lineage>
</organism>
<feature type="domain" description="GGDEF" evidence="3">
    <location>
        <begin position="133"/>
        <end position="265"/>
    </location>
</feature>
<comment type="cofactor">
    <cofactor evidence="1">
        <name>Mg(2+)</name>
        <dbReference type="ChEBI" id="CHEBI:18420"/>
    </cofactor>
</comment>
<dbReference type="InterPro" id="IPR029787">
    <property type="entry name" value="Nucleotide_cyclase"/>
</dbReference>
<protein>
    <submittedName>
        <fullName evidence="4">GGDEF domain-containing protein</fullName>
    </submittedName>
</protein>
<dbReference type="NCBIfam" id="TIGR00254">
    <property type="entry name" value="GGDEF"/>
    <property type="match status" value="1"/>
</dbReference>
<dbReference type="SUPFAM" id="SSF55073">
    <property type="entry name" value="Nucleotide cyclase"/>
    <property type="match status" value="1"/>
</dbReference>
<evidence type="ECO:0000313" key="4">
    <source>
        <dbReference type="EMBL" id="RTR30117.1"/>
    </source>
</evidence>
<dbReference type="GO" id="GO:0003824">
    <property type="term" value="F:catalytic activity"/>
    <property type="evidence" value="ECO:0007669"/>
    <property type="project" value="UniProtKB-ARBA"/>
</dbReference>
<dbReference type="PROSITE" id="PS50887">
    <property type="entry name" value="GGDEF"/>
    <property type="match status" value="1"/>
</dbReference>
<feature type="transmembrane region" description="Helical" evidence="2">
    <location>
        <begin position="66"/>
        <end position="85"/>
    </location>
</feature>
<comment type="caution">
    <text evidence="4">The sequence shown here is derived from an EMBL/GenBank/DDBJ whole genome shotgun (WGS) entry which is preliminary data.</text>
</comment>
<dbReference type="AlphaFoldDB" id="A0A3S0IBX9"/>
<dbReference type="InterPro" id="IPR043128">
    <property type="entry name" value="Rev_trsase/Diguanyl_cyclase"/>
</dbReference>
<gene>
    <name evidence="4" type="ORF">EKG39_15900</name>
</gene>
<dbReference type="Proteomes" id="UP000282060">
    <property type="component" value="Unassembled WGS sequence"/>
</dbReference>
<reference evidence="4 5" key="1">
    <citation type="submission" date="2018-12" db="EMBL/GenBank/DDBJ databases">
        <authorList>
            <person name="Yu L."/>
        </authorList>
    </citation>
    <scope>NUCLEOTIDE SEQUENCE [LARGE SCALE GENOMIC DNA]</scope>
    <source>
        <strain evidence="4 5">HAW-EB5</strain>
    </source>
</reference>
<dbReference type="FunFam" id="3.30.70.270:FF:000001">
    <property type="entry name" value="Diguanylate cyclase domain protein"/>
    <property type="match status" value="1"/>
</dbReference>
<dbReference type="CDD" id="cd01949">
    <property type="entry name" value="GGDEF"/>
    <property type="match status" value="1"/>
</dbReference>
<evidence type="ECO:0000313" key="5">
    <source>
        <dbReference type="Proteomes" id="UP000282060"/>
    </source>
</evidence>
<dbReference type="SMART" id="SM00267">
    <property type="entry name" value="GGDEF"/>
    <property type="match status" value="1"/>
</dbReference>
<dbReference type="Gene3D" id="3.30.70.270">
    <property type="match status" value="1"/>
</dbReference>
<name>A0A3S0IBX9_9GAMM</name>
<dbReference type="InterPro" id="IPR000160">
    <property type="entry name" value="GGDEF_dom"/>
</dbReference>
<sequence>MNILAIFLVLSGLTGLIAALFPTHQMCNIPDHQHKGWLLLLNLIFMFILGYLGYIWMLINREIGTLEMIVATIFCGGGIFVFVITKMSRETIFTLQNTIQAKHYQAHHDQLTGLPNRNLFYEEIDKLIAFDGNKFSCMMMDLNDFKMINDTFGHAEGDHVLQIVAQRINRVLPNNAIAARLGGDELSVVLPSTQAQDAFIVARTIQEELLKDISCENHSLVIGISIGIAEYPKDGDARKSIMKSADIAMYHAKKHDKHLQIFAPHMG</sequence>
<dbReference type="Pfam" id="PF00990">
    <property type="entry name" value="GGDEF"/>
    <property type="match status" value="1"/>
</dbReference>
<keyword evidence="2" id="KW-1133">Transmembrane helix</keyword>